<evidence type="ECO:0000313" key="3">
    <source>
        <dbReference type="Proteomes" id="UP000467700"/>
    </source>
</evidence>
<organism evidence="2 3">
    <name type="scientific">Cyclocybe aegerita</name>
    <name type="common">Black poplar mushroom</name>
    <name type="synonym">Agrocybe aegerita</name>
    <dbReference type="NCBI Taxonomy" id="1973307"/>
    <lineage>
        <taxon>Eukaryota</taxon>
        <taxon>Fungi</taxon>
        <taxon>Dikarya</taxon>
        <taxon>Basidiomycota</taxon>
        <taxon>Agaricomycotina</taxon>
        <taxon>Agaricomycetes</taxon>
        <taxon>Agaricomycetidae</taxon>
        <taxon>Agaricales</taxon>
        <taxon>Agaricineae</taxon>
        <taxon>Bolbitiaceae</taxon>
        <taxon>Cyclocybe</taxon>
    </lineage>
</organism>
<dbReference type="Proteomes" id="UP000467700">
    <property type="component" value="Unassembled WGS sequence"/>
</dbReference>
<sequence>MRGEMTQWGPTPPLRDIASGQRQEVVSIRARGVVRVRLALNKRRLARAAHDEYALYKRAMCSQRQCKIHTMSTLSCARPPLTDDSTTSEPAEEVLAHGGWVRLEVAPDFEVEDGSPGGAEEVDEEEA</sequence>
<dbReference type="AlphaFoldDB" id="A0A8S0WID2"/>
<evidence type="ECO:0000256" key="1">
    <source>
        <dbReference type="SAM" id="MobiDB-lite"/>
    </source>
</evidence>
<proteinExistence type="predicted"/>
<evidence type="ECO:0000313" key="2">
    <source>
        <dbReference type="EMBL" id="CAA7262993.1"/>
    </source>
</evidence>
<gene>
    <name evidence="2" type="ORF">AAE3_LOCUS5160</name>
</gene>
<feature type="region of interest" description="Disordered" evidence="1">
    <location>
        <begin position="107"/>
        <end position="127"/>
    </location>
</feature>
<name>A0A8S0WID2_CYCAE</name>
<comment type="caution">
    <text evidence="2">The sequence shown here is derived from an EMBL/GenBank/DDBJ whole genome shotgun (WGS) entry which is preliminary data.</text>
</comment>
<keyword evidence="3" id="KW-1185">Reference proteome</keyword>
<reference evidence="2 3" key="1">
    <citation type="submission" date="2020-01" db="EMBL/GenBank/DDBJ databases">
        <authorList>
            <person name="Gupta K D."/>
        </authorList>
    </citation>
    <scope>NUCLEOTIDE SEQUENCE [LARGE SCALE GENOMIC DNA]</scope>
</reference>
<dbReference type="EMBL" id="CACVBS010000037">
    <property type="protein sequence ID" value="CAA7262993.1"/>
    <property type="molecule type" value="Genomic_DNA"/>
</dbReference>
<accession>A0A8S0WID2</accession>
<protein>
    <submittedName>
        <fullName evidence="2">Uncharacterized protein</fullName>
    </submittedName>
</protein>